<proteinExistence type="inferred from homology"/>
<dbReference type="CDD" id="cd06445">
    <property type="entry name" value="ATase"/>
    <property type="match status" value="1"/>
</dbReference>
<sequence>MTATPTKTLKPVPPSVADDPRWARIVARDKTADGHLWYSVATTGVYCRPSCPSRIANPKNVQLHDSLESARATGFRPCRRCNPDGPSIECENTALVAKACRIIEESEEEPSLEELADAIGRSPSYFHRVFKAATGLTPKEYAAAHRARKVRQGLASGNTVTEAIYDAGFNSSGRFYEKSTDMLGMTPSQYRAGGTNEEIKFAVGQTSLGAILVASSRKGVASILLGDDPDELVRNLQDRFPKAHLIGADREYEALVARVVGFVEVPAIGLDLPLDVRGTAFQQRVWQALREIPVGETVSYAEIAHRIGFPNAMRAVAGACAANNLAVAIPCHRVVRKDGSPSGYAWGVRRKRALLDREASQGT</sequence>
<evidence type="ECO:0000256" key="9">
    <source>
        <dbReference type="ARBA" id="ARBA00023163"/>
    </source>
</evidence>
<comment type="catalytic activity">
    <reaction evidence="11">
        <text>a 6-O-methyl-2'-deoxyguanosine in DNA + L-cysteinyl-[protein] = S-methyl-L-cysteinyl-[protein] + a 2'-deoxyguanosine in DNA</text>
        <dbReference type="Rhea" id="RHEA:24000"/>
        <dbReference type="Rhea" id="RHEA-COMP:10131"/>
        <dbReference type="Rhea" id="RHEA-COMP:10132"/>
        <dbReference type="Rhea" id="RHEA-COMP:11367"/>
        <dbReference type="Rhea" id="RHEA-COMP:11368"/>
        <dbReference type="ChEBI" id="CHEBI:29950"/>
        <dbReference type="ChEBI" id="CHEBI:82612"/>
        <dbReference type="ChEBI" id="CHEBI:85445"/>
        <dbReference type="ChEBI" id="CHEBI:85448"/>
        <dbReference type="EC" id="2.1.1.63"/>
    </reaction>
</comment>
<dbReference type="InterPro" id="IPR018060">
    <property type="entry name" value="HTH_AraC"/>
</dbReference>
<accession>A0A1M5YZ02</accession>
<dbReference type="Proteomes" id="UP000189796">
    <property type="component" value="Chromosome I"/>
</dbReference>
<evidence type="ECO:0000256" key="11">
    <source>
        <dbReference type="ARBA" id="ARBA00049348"/>
    </source>
</evidence>
<evidence type="ECO:0000256" key="13">
    <source>
        <dbReference type="PIRSR" id="PIRSR000409-3"/>
    </source>
</evidence>
<reference evidence="15 16" key="1">
    <citation type="submission" date="2016-11" db="EMBL/GenBank/DDBJ databases">
        <authorList>
            <person name="Jaros S."/>
            <person name="Januszkiewicz K."/>
            <person name="Wedrychowicz H."/>
        </authorList>
    </citation>
    <scope>NUCLEOTIDE SEQUENCE [LARGE SCALE GENOMIC DNA]</scope>
    <source>
        <strain evidence="15 16">GAS138</strain>
    </source>
</reference>
<evidence type="ECO:0000256" key="10">
    <source>
        <dbReference type="ARBA" id="ARBA00023204"/>
    </source>
</evidence>
<dbReference type="SUPFAM" id="SSF46689">
    <property type="entry name" value="Homeodomain-like"/>
    <property type="match status" value="1"/>
</dbReference>
<dbReference type="InterPro" id="IPR001497">
    <property type="entry name" value="MethylDNA_cys_MeTrfase_AS"/>
</dbReference>
<dbReference type="InterPro" id="IPR009057">
    <property type="entry name" value="Homeodomain-like_sf"/>
</dbReference>
<evidence type="ECO:0000256" key="1">
    <source>
        <dbReference type="ARBA" id="ARBA00001286"/>
    </source>
</evidence>
<dbReference type="Gene3D" id="1.10.10.10">
    <property type="entry name" value="Winged helix-like DNA-binding domain superfamily/Winged helix DNA-binding domain"/>
    <property type="match status" value="1"/>
</dbReference>
<dbReference type="RefSeq" id="WP_079606921.1">
    <property type="nucleotide sequence ID" value="NZ_LT670817.1"/>
</dbReference>
<feature type="domain" description="HTH araC/xylS-type" evidence="14">
    <location>
        <begin position="97"/>
        <end position="193"/>
    </location>
</feature>
<dbReference type="Pfam" id="PF01035">
    <property type="entry name" value="DNA_binding_1"/>
    <property type="match status" value="1"/>
</dbReference>
<protein>
    <recommendedName>
        <fullName evidence="3">methylated-DNA--[protein]-cysteine S-methyltransferase</fullName>
        <ecNumber evidence="3">2.1.1.63</ecNumber>
    </recommendedName>
</protein>
<feature type="active site" description="Nucleophile; methyl group acceptor from either O6-methylguanine or O4-methylthymine" evidence="12">
    <location>
        <position position="331"/>
    </location>
</feature>
<dbReference type="EC" id="2.1.1.63" evidence="3"/>
<dbReference type="Pfam" id="PF02805">
    <property type="entry name" value="Ada_Zn_binding"/>
    <property type="match status" value="1"/>
</dbReference>
<dbReference type="Pfam" id="PF12833">
    <property type="entry name" value="HTH_18"/>
    <property type="match status" value="1"/>
</dbReference>
<evidence type="ECO:0000256" key="4">
    <source>
        <dbReference type="ARBA" id="ARBA00022603"/>
    </source>
</evidence>
<feature type="binding site" evidence="13">
    <location>
        <position position="78"/>
    </location>
    <ligand>
        <name>Zn(2+)</name>
        <dbReference type="ChEBI" id="CHEBI:29105"/>
    </ligand>
</feature>
<evidence type="ECO:0000256" key="2">
    <source>
        <dbReference type="ARBA" id="ARBA00008711"/>
    </source>
</evidence>
<keyword evidence="8" id="KW-0010">Activator</keyword>
<evidence type="ECO:0000256" key="7">
    <source>
        <dbReference type="ARBA" id="ARBA00023015"/>
    </source>
</evidence>
<dbReference type="PANTHER" id="PTHR10815:SF14">
    <property type="entry name" value="BIFUNCTIONAL TRANSCRIPTIONAL ACTIVATOR_DNA REPAIR ENZYME ADA"/>
    <property type="match status" value="1"/>
</dbReference>
<dbReference type="GO" id="GO:0006281">
    <property type="term" value="P:DNA repair"/>
    <property type="evidence" value="ECO:0007669"/>
    <property type="project" value="UniProtKB-KW"/>
</dbReference>
<dbReference type="InterPro" id="IPR036631">
    <property type="entry name" value="MGMT_N_sf"/>
</dbReference>
<dbReference type="InterPro" id="IPR004026">
    <property type="entry name" value="Ada_DNA_repair_Zn-bd"/>
</dbReference>
<gene>
    <name evidence="15" type="ORF">SAMN05443248_9003</name>
</gene>
<dbReference type="PIRSF" id="PIRSF000409">
    <property type="entry name" value="Ada"/>
    <property type="match status" value="1"/>
</dbReference>
<evidence type="ECO:0000256" key="6">
    <source>
        <dbReference type="ARBA" id="ARBA00022763"/>
    </source>
</evidence>
<dbReference type="PROSITE" id="PS01124">
    <property type="entry name" value="HTH_ARAC_FAMILY_2"/>
    <property type="match status" value="1"/>
</dbReference>
<keyword evidence="13" id="KW-0479">Metal-binding</keyword>
<comment type="catalytic activity">
    <reaction evidence="1">
        <text>a 4-O-methyl-thymidine in DNA + L-cysteinyl-[protein] = a thymidine in DNA + S-methyl-L-cysteinyl-[protein]</text>
        <dbReference type="Rhea" id="RHEA:53428"/>
        <dbReference type="Rhea" id="RHEA-COMP:10131"/>
        <dbReference type="Rhea" id="RHEA-COMP:10132"/>
        <dbReference type="Rhea" id="RHEA-COMP:13555"/>
        <dbReference type="Rhea" id="RHEA-COMP:13556"/>
        <dbReference type="ChEBI" id="CHEBI:29950"/>
        <dbReference type="ChEBI" id="CHEBI:82612"/>
        <dbReference type="ChEBI" id="CHEBI:137386"/>
        <dbReference type="ChEBI" id="CHEBI:137387"/>
        <dbReference type="EC" id="2.1.1.63"/>
    </reaction>
</comment>
<dbReference type="GO" id="GO:0008270">
    <property type="term" value="F:zinc ion binding"/>
    <property type="evidence" value="ECO:0007669"/>
    <property type="project" value="InterPro"/>
</dbReference>
<organism evidence="15 16">
    <name type="scientific">Bradyrhizobium erythrophlei</name>
    <dbReference type="NCBI Taxonomy" id="1437360"/>
    <lineage>
        <taxon>Bacteria</taxon>
        <taxon>Pseudomonadati</taxon>
        <taxon>Pseudomonadota</taxon>
        <taxon>Alphaproteobacteria</taxon>
        <taxon>Hyphomicrobiales</taxon>
        <taxon>Nitrobacteraceae</taxon>
        <taxon>Bradyrhizobium</taxon>
    </lineage>
</organism>
<feature type="binding site" evidence="13">
    <location>
        <position position="47"/>
    </location>
    <ligand>
        <name>Zn(2+)</name>
        <dbReference type="ChEBI" id="CHEBI:29105"/>
    </ligand>
</feature>
<comment type="cofactor">
    <cofactor evidence="13">
        <name>Zn(2+)</name>
        <dbReference type="ChEBI" id="CHEBI:29105"/>
    </cofactor>
    <text evidence="13">Binds 1 zinc ion per subunit.</text>
</comment>
<dbReference type="InterPro" id="IPR036388">
    <property type="entry name" value="WH-like_DNA-bd_sf"/>
</dbReference>
<evidence type="ECO:0000256" key="8">
    <source>
        <dbReference type="ARBA" id="ARBA00023159"/>
    </source>
</evidence>
<dbReference type="OrthoDB" id="9802228at2"/>
<dbReference type="PROSITE" id="PS00374">
    <property type="entry name" value="MGMT"/>
    <property type="match status" value="1"/>
</dbReference>
<evidence type="ECO:0000256" key="3">
    <source>
        <dbReference type="ARBA" id="ARBA00011918"/>
    </source>
</evidence>
<keyword evidence="4 15" id="KW-0489">Methyltransferase</keyword>
<dbReference type="SUPFAM" id="SSF46767">
    <property type="entry name" value="Methylated DNA-protein cysteine methyltransferase, C-terminal domain"/>
    <property type="match status" value="1"/>
</dbReference>
<dbReference type="NCBIfam" id="NF011964">
    <property type="entry name" value="PRK15435.1"/>
    <property type="match status" value="1"/>
</dbReference>
<dbReference type="InterPro" id="IPR035451">
    <property type="entry name" value="Ada-like_dom_sf"/>
</dbReference>
<keyword evidence="5 15" id="KW-0808">Transferase</keyword>
<feature type="active site" description="Nucleophile; methyl group acceptor from methylphosphotriester" evidence="12">
    <location>
        <position position="47"/>
    </location>
</feature>
<feature type="binding site" evidence="13">
    <location>
        <position position="81"/>
    </location>
    <ligand>
        <name>Zn(2+)</name>
        <dbReference type="ChEBI" id="CHEBI:29105"/>
    </ligand>
</feature>
<evidence type="ECO:0000259" key="14">
    <source>
        <dbReference type="PROSITE" id="PS01124"/>
    </source>
</evidence>
<dbReference type="Gene3D" id="3.30.160.70">
    <property type="entry name" value="Methylated DNA-protein cysteine methyltransferase domain"/>
    <property type="match status" value="1"/>
</dbReference>
<evidence type="ECO:0000313" key="16">
    <source>
        <dbReference type="Proteomes" id="UP000189796"/>
    </source>
</evidence>
<dbReference type="SUPFAM" id="SSF53155">
    <property type="entry name" value="Methylated DNA-protein cysteine methyltransferase domain"/>
    <property type="match status" value="1"/>
</dbReference>
<dbReference type="SMART" id="SM00342">
    <property type="entry name" value="HTH_ARAC"/>
    <property type="match status" value="1"/>
</dbReference>
<keyword evidence="6" id="KW-0227">DNA damage</keyword>
<dbReference type="InterPro" id="IPR016221">
    <property type="entry name" value="Bifunct_regulatory_prot_Ada"/>
</dbReference>
<name>A0A1M5YZ02_9BRAD</name>
<dbReference type="PANTHER" id="PTHR10815">
    <property type="entry name" value="METHYLATED-DNA--PROTEIN-CYSTEINE METHYLTRANSFERASE"/>
    <property type="match status" value="1"/>
</dbReference>
<dbReference type="GO" id="GO:0003700">
    <property type="term" value="F:DNA-binding transcription factor activity"/>
    <property type="evidence" value="ECO:0007669"/>
    <property type="project" value="InterPro"/>
</dbReference>
<dbReference type="FunFam" id="1.10.10.10:FF:000214">
    <property type="entry name" value="Methylated-DNA--protein-cysteine methyltransferase"/>
    <property type="match status" value="1"/>
</dbReference>
<dbReference type="InterPro" id="IPR014048">
    <property type="entry name" value="MethylDNA_cys_MeTrfase_DNA-bd"/>
</dbReference>
<dbReference type="InterPro" id="IPR036217">
    <property type="entry name" value="MethylDNA_cys_MeTrfase_DNAb"/>
</dbReference>
<dbReference type="Gene3D" id="3.40.10.10">
    <property type="entry name" value="DNA Methylphosphotriester Repair Domain"/>
    <property type="match status" value="1"/>
</dbReference>
<dbReference type="Gene3D" id="1.10.10.60">
    <property type="entry name" value="Homeodomain-like"/>
    <property type="match status" value="1"/>
</dbReference>
<keyword evidence="7" id="KW-0805">Transcription regulation</keyword>
<keyword evidence="10" id="KW-0234">DNA repair</keyword>
<evidence type="ECO:0000313" key="15">
    <source>
        <dbReference type="EMBL" id="SHI17257.1"/>
    </source>
</evidence>
<dbReference type="NCBIfam" id="TIGR00589">
    <property type="entry name" value="ogt"/>
    <property type="match status" value="1"/>
</dbReference>
<keyword evidence="9" id="KW-0804">Transcription</keyword>
<dbReference type="EMBL" id="LT670817">
    <property type="protein sequence ID" value="SHI17257.1"/>
    <property type="molecule type" value="Genomic_DNA"/>
</dbReference>
<evidence type="ECO:0000256" key="12">
    <source>
        <dbReference type="PIRSR" id="PIRSR000409-1"/>
    </source>
</evidence>
<dbReference type="GO" id="GO:0003908">
    <property type="term" value="F:methylated-DNA-[protein]-cysteine S-methyltransferase activity"/>
    <property type="evidence" value="ECO:0007669"/>
    <property type="project" value="UniProtKB-EC"/>
</dbReference>
<feature type="binding site" evidence="13">
    <location>
        <position position="51"/>
    </location>
    <ligand>
        <name>Zn(2+)</name>
        <dbReference type="ChEBI" id="CHEBI:29105"/>
    </ligand>
</feature>
<evidence type="ECO:0000256" key="5">
    <source>
        <dbReference type="ARBA" id="ARBA00022679"/>
    </source>
</evidence>
<dbReference type="GO" id="GO:0032259">
    <property type="term" value="P:methylation"/>
    <property type="evidence" value="ECO:0007669"/>
    <property type="project" value="UniProtKB-KW"/>
</dbReference>
<comment type="similarity">
    <text evidence="2">Belongs to the MGMT family.</text>
</comment>
<dbReference type="GO" id="GO:0043565">
    <property type="term" value="F:sequence-specific DNA binding"/>
    <property type="evidence" value="ECO:0007669"/>
    <property type="project" value="InterPro"/>
</dbReference>
<dbReference type="SUPFAM" id="SSF57884">
    <property type="entry name" value="Ada DNA repair protein, N-terminal domain (N-Ada 10)"/>
    <property type="match status" value="1"/>
</dbReference>
<dbReference type="AlphaFoldDB" id="A0A1M5YZ02"/>
<keyword evidence="13" id="KW-0862">Zinc</keyword>